<dbReference type="RefSeq" id="WP_379982794.1">
    <property type="nucleotide sequence ID" value="NZ_JBHSFV010000021.1"/>
</dbReference>
<organism evidence="1 2">
    <name type="scientific">Dokdonia ponticola</name>
    <dbReference type="NCBI Taxonomy" id="2041041"/>
    <lineage>
        <taxon>Bacteria</taxon>
        <taxon>Pseudomonadati</taxon>
        <taxon>Bacteroidota</taxon>
        <taxon>Flavobacteriia</taxon>
        <taxon>Flavobacteriales</taxon>
        <taxon>Flavobacteriaceae</taxon>
        <taxon>Dokdonia</taxon>
    </lineage>
</organism>
<evidence type="ECO:0000313" key="2">
    <source>
        <dbReference type="Proteomes" id="UP001596043"/>
    </source>
</evidence>
<dbReference type="Gene3D" id="2.40.160.20">
    <property type="match status" value="1"/>
</dbReference>
<dbReference type="Pfam" id="PF09411">
    <property type="entry name" value="PagL"/>
    <property type="match status" value="1"/>
</dbReference>
<reference evidence="2" key="1">
    <citation type="journal article" date="2019" name="Int. J. Syst. Evol. Microbiol.">
        <title>The Global Catalogue of Microorganisms (GCM) 10K type strain sequencing project: providing services to taxonomists for standard genome sequencing and annotation.</title>
        <authorList>
            <consortium name="The Broad Institute Genomics Platform"/>
            <consortium name="The Broad Institute Genome Sequencing Center for Infectious Disease"/>
            <person name="Wu L."/>
            <person name="Ma J."/>
        </authorList>
    </citation>
    <scope>NUCLEOTIDE SEQUENCE [LARGE SCALE GENOMIC DNA]</scope>
    <source>
        <strain evidence="2">YJ-61-S</strain>
    </source>
</reference>
<keyword evidence="1" id="KW-0378">Hydrolase</keyword>
<comment type="caution">
    <text evidence="1">The sequence shown here is derived from an EMBL/GenBank/DDBJ whole genome shotgun (WGS) entry which is preliminary data.</text>
</comment>
<gene>
    <name evidence="1" type="ORF">ACFO3O_21635</name>
</gene>
<protein>
    <submittedName>
        <fullName evidence="1">Acyloxyacyl hydrolase</fullName>
    </submittedName>
</protein>
<dbReference type="Proteomes" id="UP001596043">
    <property type="component" value="Unassembled WGS sequence"/>
</dbReference>
<keyword evidence="2" id="KW-1185">Reference proteome</keyword>
<dbReference type="InterPro" id="IPR018550">
    <property type="entry name" value="Lipid-A_deacylase-rel"/>
</dbReference>
<name>A0ABV9I335_9FLAO</name>
<proteinExistence type="predicted"/>
<dbReference type="GO" id="GO:0016787">
    <property type="term" value="F:hydrolase activity"/>
    <property type="evidence" value="ECO:0007669"/>
    <property type="project" value="UniProtKB-KW"/>
</dbReference>
<dbReference type="EMBL" id="JBHSFV010000021">
    <property type="protein sequence ID" value="MFC4636523.1"/>
    <property type="molecule type" value="Genomic_DNA"/>
</dbReference>
<sequence length="420" mass="48207">MKTTFFLFFLVSITYAQQVDSIHNPSHFISGEYLVGYSVPVADTSQKIYTGKGMFVNFGAFQDNNPSEWAYRLKYPKTGISLGVIDFQNVHNMGYAFTAMPFIEYSPFKRDRFKIHAGLGAAFINGSNTPPFDKEVDVITTNFNWSFKLFLKYNLIQYNALHWDFGAGYFHYSNGHTKLPNRGLNALMLSTSIAYEYTKRKPLHNTNESEIPNYQRSTYYTLESNMGLGFQVLSDQFNTKKSVFSISMLGSKVYNNTFKVGIGAFYRFYDHFHDYIANNEQLIRESYSDFREAPFRYSTNFGIYIQGEVLLNHIGIVADAGYNIHKPFYEIERLLSQTFSTIQETPNGPEKVYIYGGKFNGDYRLKKAITSRLGIRYYVKSTKNKTPYNYFIGVNIKANAGQADFSELNIGMTYSIMGSK</sequence>
<evidence type="ECO:0000313" key="1">
    <source>
        <dbReference type="EMBL" id="MFC4636523.1"/>
    </source>
</evidence>
<accession>A0ABV9I335</accession>